<sequence length="128" mass="13910">MAVKPSQWGADRLFARLDMPDSEYFPAITRQQAESLKTKYFTVRNAQNLYLAATKQVLAGEGVSAILYAGYCAFAGEMDRARRKLGAGQGLALEAATLVAKWVARGLSQSVLEKVRLQVFDVSAPVGP</sequence>
<dbReference type="EMBL" id="DSBX01000063">
    <property type="protein sequence ID" value="HDQ99001.1"/>
    <property type="molecule type" value="Genomic_DNA"/>
</dbReference>
<dbReference type="AlphaFoldDB" id="A0A7V0T555"/>
<gene>
    <name evidence="1" type="ORF">ENN51_01750</name>
</gene>
<evidence type="ECO:0000313" key="1">
    <source>
        <dbReference type="EMBL" id="HDQ99001.1"/>
    </source>
</evidence>
<dbReference type="Proteomes" id="UP000885672">
    <property type="component" value="Unassembled WGS sequence"/>
</dbReference>
<proteinExistence type="predicted"/>
<accession>A0A7V0T555</accession>
<comment type="caution">
    <text evidence="1">The sequence shown here is derived from an EMBL/GenBank/DDBJ whole genome shotgun (WGS) entry which is preliminary data.</text>
</comment>
<reference evidence="1" key="1">
    <citation type="journal article" date="2020" name="mSystems">
        <title>Genome- and Community-Level Interaction Insights into Carbon Utilization and Element Cycling Functions of Hydrothermarchaeota in Hydrothermal Sediment.</title>
        <authorList>
            <person name="Zhou Z."/>
            <person name="Liu Y."/>
            <person name="Xu W."/>
            <person name="Pan J."/>
            <person name="Luo Z.H."/>
            <person name="Li M."/>
        </authorList>
    </citation>
    <scope>NUCLEOTIDE SEQUENCE [LARGE SCALE GENOMIC DNA]</scope>
    <source>
        <strain evidence="1">SpSt-1182</strain>
    </source>
</reference>
<organism evidence="1">
    <name type="scientific">candidate division WOR-3 bacterium</name>
    <dbReference type="NCBI Taxonomy" id="2052148"/>
    <lineage>
        <taxon>Bacteria</taxon>
        <taxon>Bacteria division WOR-3</taxon>
    </lineage>
</organism>
<name>A0A7V0T555_UNCW3</name>
<protein>
    <submittedName>
        <fullName evidence="1">Uncharacterized protein</fullName>
    </submittedName>
</protein>